<dbReference type="Pfam" id="PF00535">
    <property type="entry name" value="Glycos_transf_2"/>
    <property type="match status" value="1"/>
</dbReference>
<reference evidence="2" key="1">
    <citation type="submission" date="2020-01" db="EMBL/GenBank/DDBJ databases">
        <authorList>
            <consortium name="GenomeTrakr network: Whole genome sequencing for foodborne pathogen traceback"/>
        </authorList>
    </citation>
    <scope>NUCLEOTIDE SEQUENCE</scope>
    <source>
        <strain evidence="2">CFSAN096326</strain>
    </source>
</reference>
<keyword evidence="2" id="KW-0808">Transferase</keyword>
<dbReference type="InterPro" id="IPR029044">
    <property type="entry name" value="Nucleotide-diphossugar_trans"/>
</dbReference>
<dbReference type="EMBL" id="AANOQJ010000002">
    <property type="protein sequence ID" value="EDP8035750.1"/>
    <property type="molecule type" value="Genomic_DNA"/>
</dbReference>
<accession>A0A6F9MUA7</accession>
<dbReference type="PANTHER" id="PTHR22916">
    <property type="entry name" value="GLYCOSYLTRANSFERASE"/>
    <property type="match status" value="1"/>
</dbReference>
<proteinExistence type="predicted"/>
<feature type="domain" description="Glycosyltransferase 2-like" evidence="1">
    <location>
        <begin position="68"/>
        <end position="195"/>
    </location>
</feature>
<name>A0A6F9MUA7_CAMJU</name>
<dbReference type="PANTHER" id="PTHR22916:SF3">
    <property type="entry name" value="UDP-GLCNAC:BETAGAL BETA-1,3-N-ACETYLGLUCOSAMINYLTRANSFERASE-LIKE PROTEIN 1"/>
    <property type="match status" value="1"/>
</dbReference>
<dbReference type="CDD" id="cd00761">
    <property type="entry name" value="Glyco_tranf_GTA_type"/>
    <property type="match status" value="1"/>
</dbReference>
<dbReference type="InterPro" id="IPR001173">
    <property type="entry name" value="Glyco_trans_2-like"/>
</dbReference>
<dbReference type="AlphaFoldDB" id="A0A6F9MUA7"/>
<organism evidence="2">
    <name type="scientific">Campylobacter jejuni</name>
    <dbReference type="NCBI Taxonomy" id="197"/>
    <lineage>
        <taxon>Bacteria</taxon>
        <taxon>Pseudomonadati</taxon>
        <taxon>Campylobacterota</taxon>
        <taxon>Epsilonproteobacteria</taxon>
        <taxon>Campylobacterales</taxon>
        <taxon>Campylobacteraceae</taxon>
        <taxon>Campylobacter</taxon>
    </lineage>
</organism>
<comment type="caution">
    <text evidence="2">The sequence shown here is derived from an EMBL/GenBank/DDBJ whole genome shotgun (WGS) entry which is preliminary data.</text>
</comment>
<dbReference type="Gene3D" id="3.90.550.10">
    <property type="entry name" value="Spore Coat Polysaccharide Biosynthesis Protein SpsA, Chain A"/>
    <property type="match status" value="1"/>
</dbReference>
<evidence type="ECO:0000259" key="1">
    <source>
        <dbReference type="Pfam" id="PF00535"/>
    </source>
</evidence>
<sequence length="363" mass="43097">MKTNGKIILSIEEQKKIISEVEKDFLKFWDKDFDTSIFAKCRDNFYLTKDIQSVQILKQNLSKKPRFSIVIPTYKRLDELRRALKTALEQDIDEEYEILIVENTDYFEETPVQKMLENEFANKVNYYKNQSNLELYGNFNRCIFLAQGKWVCLLQSDDMLMSDYLSEMRKIIENEKYSNAALIGCVDNPKDIFPPRSNNRFKDKISYLFKKFFLSGECIEKISMKPKSWRKEALDNELIGLPANAMLHNKDKILDIGGYNQDEYPSADMAFFNRVNVKYEVFLYRKKILQHKTIEVATSSTPKCKLQFIFLDPIIFSAFVKEKNRLKIMQYKQIRNWKRGLKKQKCFEICSYVDIFLKKHNII</sequence>
<protein>
    <submittedName>
        <fullName evidence="2">Glycosyltransferase</fullName>
    </submittedName>
</protein>
<evidence type="ECO:0000313" key="2">
    <source>
        <dbReference type="EMBL" id="EDP8035750.1"/>
    </source>
</evidence>
<dbReference type="GO" id="GO:0016758">
    <property type="term" value="F:hexosyltransferase activity"/>
    <property type="evidence" value="ECO:0007669"/>
    <property type="project" value="UniProtKB-ARBA"/>
</dbReference>
<gene>
    <name evidence="2" type="ORF">GRO02_01310</name>
</gene>
<dbReference type="SUPFAM" id="SSF53448">
    <property type="entry name" value="Nucleotide-diphospho-sugar transferases"/>
    <property type="match status" value="1"/>
</dbReference>